<sequence>MALHHPLHAASEGWRRSSFRVDTRSMHGPPARPPARRAARRKAGGEVRRAPSAQRRRTPSRESPWAPRAWPARERPEGLAGANRVLGRSKVVLGGPPTVCCTTA</sequence>
<evidence type="ECO:0000313" key="2">
    <source>
        <dbReference type="EMBL" id="CAK0877075.1"/>
    </source>
</evidence>
<proteinExistence type="predicted"/>
<dbReference type="EMBL" id="CAUYUJ010017699">
    <property type="protein sequence ID" value="CAK0877075.1"/>
    <property type="molecule type" value="Genomic_DNA"/>
</dbReference>
<reference evidence="2" key="1">
    <citation type="submission" date="2023-10" db="EMBL/GenBank/DDBJ databases">
        <authorList>
            <person name="Chen Y."/>
            <person name="Shah S."/>
            <person name="Dougan E. K."/>
            <person name="Thang M."/>
            <person name="Chan C."/>
        </authorList>
    </citation>
    <scope>NUCLEOTIDE SEQUENCE [LARGE SCALE GENOMIC DNA]</scope>
</reference>
<dbReference type="Proteomes" id="UP001189429">
    <property type="component" value="Unassembled WGS sequence"/>
</dbReference>
<protein>
    <submittedName>
        <fullName evidence="2">Uncharacterized protein</fullName>
    </submittedName>
</protein>
<comment type="caution">
    <text evidence="2">The sequence shown here is derived from an EMBL/GenBank/DDBJ whole genome shotgun (WGS) entry which is preliminary data.</text>
</comment>
<name>A0ABN9VXU7_9DINO</name>
<feature type="region of interest" description="Disordered" evidence="1">
    <location>
        <begin position="1"/>
        <end position="76"/>
    </location>
</feature>
<evidence type="ECO:0000313" key="3">
    <source>
        <dbReference type="Proteomes" id="UP001189429"/>
    </source>
</evidence>
<accession>A0ABN9VXU7</accession>
<gene>
    <name evidence="2" type="ORF">PCOR1329_LOCUS61228</name>
</gene>
<feature type="compositionally biased region" description="Basic and acidic residues" evidence="1">
    <location>
        <begin position="13"/>
        <end position="25"/>
    </location>
</feature>
<organism evidence="2 3">
    <name type="scientific">Prorocentrum cordatum</name>
    <dbReference type="NCBI Taxonomy" id="2364126"/>
    <lineage>
        <taxon>Eukaryota</taxon>
        <taxon>Sar</taxon>
        <taxon>Alveolata</taxon>
        <taxon>Dinophyceae</taxon>
        <taxon>Prorocentrales</taxon>
        <taxon>Prorocentraceae</taxon>
        <taxon>Prorocentrum</taxon>
    </lineage>
</organism>
<evidence type="ECO:0000256" key="1">
    <source>
        <dbReference type="SAM" id="MobiDB-lite"/>
    </source>
</evidence>
<keyword evidence="3" id="KW-1185">Reference proteome</keyword>